<gene>
    <name evidence="13" type="primary">atp6</name>
</gene>
<name>A0A075CJE8_9BILA</name>
<dbReference type="NCBIfam" id="TIGR01131">
    <property type="entry name" value="ATP_synt_6_or_A"/>
    <property type="match status" value="1"/>
</dbReference>
<dbReference type="Pfam" id="PF00119">
    <property type="entry name" value="ATP-synt_A"/>
    <property type="match status" value="1"/>
</dbReference>
<comment type="similarity">
    <text evidence="2">Belongs to the ATPase A chain family.</text>
</comment>
<dbReference type="InterPro" id="IPR023011">
    <property type="entry name" value="ATP_synth_F0_asu_AS"/>
</dbReference>
<evidence type="ECO:0000256" key="8">
    <source>
        <dbReference type="ARBA" id="ARBA00023065"/>
    </source>
</evidence>
<keyword evidence="6" id="KW-0375">Hydrogen ion transport</keyword>
<proteinExistence type="inferred from homology"/>
<evidence type="ECO:0000256" key="7">
    <source>
        <dbReference type="ARBA" id="ARBA00022989"/>
    </source>
</evidence>
<reference evidence="13" key="1">
    <citation type="journal article" date="2013" name="Parasit. Vectors">
        <title>Complete mitochondrial genome sequences of two parasitic/commensal nemerteans, Gononemertes parasita and Nemertopsis tetraclitophila (Nemertea: Hoplonemertea) with phylogenetic implications.</title>
        <authorList>
            <person name="Sun W.Y."/>
            <person name="Xu D.L."/>
            <person name="Chen H.X."/>
            <person name="Shi W."/>
            <person name="Sun S.C."/>
        </authorList>
    </citation>
    <scope>NUCLEOTIDE SEQUENCE</scope>
</reference>
<evidence type="ECO:0000256" key="5">
    <source>
        <dbReference type="ARBA" id="ARBA00022692"/>
    </source>
</evidence>
<feature type="transmembrane region" description="Helical" evidence="12">
    <location>
        <begin position="70"/>
        <end position="94"/>
    </location>
</feature>
<keyword evidence="3" id="KW-0813">Transport</keyword>
<keyword evidence="10" id="KW-0066">ATP synthesis</keyword>
<feature type="transmembrane region" description="Helical" evidence="12">
    <location>
        <begin position="101"/>
        <end position="122"/>
    </location>
</feature>
<evidence type="ECO:0000256" key="3">
    <source>
        <dbReference type="ARBA" id="ARBA00022448"/>
    </source>
</evidence>
<evidence type="ECO:0000256" key="11">
    <source>
        <dbReference type="RuleBase" id="RU004450"/>
    </source>
</evidence>
<evidence type="ECO:0000256" key="12">
    <source>
        <dbReference type="SAM" id="Phobius"/>
    </source>
</evidence>
<feature type="transmembrane region" description="Helical" evidence="12">
    <location>
        <begin position="204"/>
        <end position="224"/>
    </location>
</feature>
<keyword evidence="8" id="KW-0406">Ion transport</keyword>
<dbReference type="RefSeq" id="YP_009057600.1">
    <property type="nucleotide sequence ID" value="NC_024822.1"/>
</dbReference>
<dbReference type="CTD" id="4508"/>
<dbReference type="AlphaFoldDB" id="A0A075CJE8"/>
<keyword evidence="7 12" id="KW-1133">Transmembrane helix</keyword>
<feature type="transmembrane region" description="Helical" evidence="12">
    <location>
        <begin position="44"/>
        <end position="64"/>
    </location>
</feature>
<dbReference type="PANTHER" id="PTHR11410">
    <property type="entry name" value="ATP SYNTHASE SUBUNIT A"/>
    <property type="match status" value="1"/>
</dbReference>
<dbReference type="GO" id="GO:0005743">
    <property type="term" value="C:mitochondrial inner membrane"/>
    <property type="evidence" value="ECO:0007669"/>
    <property type="project" value="UniProtKB-SubCell"/>
</dbReference>
<evidence type="ECO:0000256" key="1">
    <source>
        <dbReference type="ARBA" id="ARBA00004141"/>
    </source>
</evidence>
<evidence type="ECO:0000256" key="2">
    <source>
        <dbReference type="ARBA" id="ARBA00006810"/>
    </source>
</evidence>
<dbReference type="EMBL" id="KF572481">
    <property type="protein sequence ID" value="AGZ63900.1"/>
    <property type="molecule type" value="Genomic_DNA"/>
</dbReference>
<evidence type="ECO:0000313" key="13">
    <source>
        <dbReference type="EMBL" id="AGZ63900.1"/>
    </source>
</evidence>
<comment type="subcellular location">
    <subcellularLocation>
        <location evidence="1">Membrane</location>
        <topology evidence="1">Multi-pass membrane protein</topology>
    </subcellularLocation>
    <subcellularLocation>
        <location evidence="11">Mitochondrion inner membrane</location>
        <topology evidence="11">Multi-pass membrane protein</topology>
    </subcellularLocation>
</comment>
<dbReference type="PANTHER" id="PTHR11410:SF0">
    <property type="entry name" value="ATP SYNTHASE SUBUNIT A"/>
    <property type="match status" value="1"/>
</dbReference>
<keyword evidence="9 12" id="KW-0472">Membrane</keyword>
<feature type="transmembrane region" description="Helical" evidence="12">
    <location>
        <begin position="142"/>
        <end position="164"/>
    </location>
</feature>
<keyword evidence="5 12" id="KW-0812">Transmembrane</keyword>
<keyword evidence="4" id="KW-0138">CF(0)</keyword>
<dbReference type="SUPFAM" id="SSF81336">
    <property type="entry name" value="F1F0 ATP synthase subunit A"/>
    <property type="match status" value="1"/>
</dbReference>
<dbReference type="CDD" id="cd00310">
    <property type="entry name" value="ATP-synt_Fo_a_6"/>
    <property type="match status" value="1"/>
</dbReference>
<organism evidence="13">
    <name type="scientific">Gononemertes parasita</name>
    <dbReference type="NCBI Taxonomy" id="649615"/>
    <lineage>
        <taxon>Eukaryota</taxon>
        <taxon>Metazoa</taxon>
        <taxon>Spiralia</taxon>
        <taxon>Lophotrochozoa</taxon>
        <taxon>Nemertea</taxon>
        <taxon>Enopla</taxon>
        <taxon>Hoplonemertea</taxon>
        <taxon>Monostilifera</taxon>
        <taxon>Eumonostilifera</taxon>
        <taxon>Prosorhochmidae</taxon>
        <taxon>Gononemertes</taxon>
    </lineage>
</organism>
<dbReference type="InterPro" id="IPR035908">
    <property type="entry name" value="F0_ATP_A_sf"/>
</dbReference>
<dbReference type="PROSITE" id="PS00449">
    <property type="entry name" value="ATPASE_A"/>
    <property type="match status" value="1"/>
</dbReference>
<dbReference type="GO" id="GO:0046933">
    <property type="term" value="F:proton-transporting ATP synthase activity, rotational mechanism"/>
    <property type="evidence" value="ECO:0007669"/>
    <property type="project" value="TreeGrafter"/>
</dbReference>
<dbReference type="PRINTS" id="PR00123">
    <property type="entry name" value="ATPASEA"/>
</dbReference>
<evidence type="ECO:0000256" key="9">
    <source>
        <dbReference type="ARBA" id="ARBA00023136"/>
    </source>
</evidence>
<feature type="transmembrane region" description="Helical" evidence="12">
    <location>
        <begin position="16"/>
        <end position="37"/>
    </location>
</feature>
<accession>A0A075CJE8</accession>
<keyword evidence="13" id="KW-0496">Mitochondrion</keyword>
<feature type="transmembrane region" description="Helical" evidence="12">
    <location>
        <begin position="171"/>
        <end position="198"/>
    </location>
</feature>
<sequence>MLSDIFSSFDEQNGNLVFFFFVWFFSFFFLFFFFNVFWLGFSRFFSFFFLVVDYIWFQVSSSLGGLLRGFSFFISFFFLFLIIVNFLGLVPYVFSVTSHLVITFSLAVPIWLSLLFSSFFFSPSVFFSHFLPVGAPSLLNPFLVLVETVSISVRPITLSVRLAANMGAGHIVIGLTGTYLSGAIVTFDVSSVVLLFLIEGFYFIFEFGICIVQGYIFSLLLVLYSDEHSL</sequence>
<dbReference type="InterPro" id="IPR000568">
    <property type="entry name" value="ATP_synth_F0_asu"/>
</dbReference>
<dbReference type="GeneID" id="20355740"/>
<evidence type="ECO:0000256" key="4">
    <source>
        <dbReference type="ARBA" id="ARBA00022547"/>
    </source>
</evidence>
<dbReference type="Gene3D" id="1.20.120.220">
    <property type="entry name" value="ATP synthase, F0 complex, subunit A"/>
    <property type="match status" value="1"/>
</dbReference>
<dbReference type="InterPro" id="IPR045083">
    <property type="entry name" value="ATP_synth_F0_asu_bact/mt"/>
</dbReference>
<protein>
    <recommendedName>
        <fullName evidence="11">ATP synthase subunit a</fullName>
    </recommendedName>
</protein>
<evidence type="ECO:0000256" key="10">
    <source>
        <dbReference type="ARBA" id="ARBA00023310"/>
    </source>
</evidence>
<geneLocation type="mitochondrion" evidence="13"/>
<evidence type="ECO:0000256" key="6">
    <source>
        <dbReference type="ARBA" id="ARBA00022781"/>
    </source>
</evidence>
<dbReference type="GO" id="GO:0045259">
    <property type="term" value="C:proton-transporting ATP synthase complex"/>
    <property type="evidence" value="ECO:0007669"/>
    <property type="project" value="UniProtKB-KW"/>
</dbReference>